<dbReference type="FunFam" id="1.20.1260.60:FF:000002">
    <property type="entry name" value="Vacuolar protein sorting-associated protein IST1"/>
    <property type="match status" value="1"/>
</dbReference>
<feature type="region of interest" description="Disordered" evidence="2">
    <location>
        <begin position="331"/>
        <end position="381"/>
    </location>
</feature>
<dbReference type="PANTHER" id="PTHR12161">
    <property type="entry name" value="IST1 FAMILY MEMBER"/>
    <property type="match status" value="1"/>
</dbReference>
<organism evidence="3 4">
    <name type="scientific">Trapa natans</name>
    <name type="common">Water chestnut</name>
    <dbReference type="NCBI Taxonomy" id="22666"/>
    <lineage>
        <taxon>Eukaryota</taxon>
        <taxon>Viridiplantae</taxon>
        <taxon>Streptophyta</taxon>
        <taxon>Embryophyta</taxon>
        <taxon>Tracheophyta</taxon>
        <taxon>Spermatophyta</taxon>
        <taxon>Magnoliopsida</taxon>
        <taxon>eudicotyledons</taxon>
        <taxon>Gunneridae</taxon>
        <taxon>Pentapetalae</taxon>
        <taxon>rosids</taxon>
        <taxon>malvids</taxon>
        <taxon>Myrtales</taxon>
        <taxon>Lythraceae</taxon>
        <taxon>Trapa</taxon>
    </lineage>
</organism>
<evidence type="ECO:0000256" key="2">
    <source>
        <dbReference type="SAM" id="MobiDB-lite"/>
    </source>
</evidence>
<dbReference type="EMBL" id="JAXQNO010000023">
    <property type="protein sequence ID" value="KAK4764924.1"/>
    <property type="molecule type" value="Genomic_DNA"/>
</dbReference>
<feature type="compositionally biased region" description="Basic and acidic residues" evidence="2">
    <location>
        <begin position="217"/>
        <end position="255"/>
    </location>
</feature>
<protein>
    <recommendedName>
        <fullName evidence="5">IST1-like protein</fullName>
    </recommendedName>
</protein>
<sequence length="381" mass="43093">MLDGWLKPKFYSKCKTALKLTKTRVEAVKRRRNTVEKYLQKDIVDLLKNGFDYKAYGRAEGLLIEQNMSFCYGLVEQFCASVSSCLSAMQKEKECPEECREAVPSLMFAAARFADLPELRELRSLFSEKYGNSLENFANKEFVGRLKAGPPSKDMKLRLMKDLVVEYSIEWDSKALEQKLFTPPPASPLSTIGTTEPSQEEAAGGETCPSRTKRDQRRPDFLHEDEQKRHESVKSSVGGDDRVVHEDGPAREARPKPRSVRQRKQMPQPGPEAADETTSRANLRNGKVNDDKDKDDEEEKVIDGLLIHYSLKESSPYDQLKQLPLKDIKPAEFGSHPARAASQLSEKPADSLKRERTRGHVHPNLPDCDDLASRIADLRGK</sequence>
<keyword evidence="4" id="KW-1185">Reference proteome</keyword>
<dbReference type="PANTHER" id="PTHR12161:SF60">
    <property type="entry name" value="REGULATOR OF VPS4 ACTIVITY IN THE MVB PATHWAY PROTEIN"/>
    <property type="match status" value="1"/>
</dbReference>
<reference evidence="3 4" key="1">
    <citation type="journal article" date="2023" name="Hortic Res">
        <title>Pangenome of water caltrop reveals structural variations and asymmetric subgenome divergence after allopolyploidization.</title>
        <authorList>
            <person name="Zhang X."/>
            <person name="Chen Y."/>
            <person name="Wang L."/>
            <person name="Yuan Y."/>
            <person name="Fang M."/>
            <person name="Shi L."/>
            <person name="Lu R."/>
            <person name="Comes H.P."/>
            <person name="Ma Y."/>
            <person name="Chen Y."/>
            <person name="Huang G."/>
            <person name="Zhou Y."/>
            <person name="Zheng Z."/>
            <person name="Qiu Y."/>
        </authorList>
    </citation>
    <scope>NUCLEOTIDE SEQUENCE [LARGE SCALE GENOMIC DNA]</scope>
    <source>
        <strain evidence="3">F231</strain>
    </source>
</reference>
<proteinExistence type="inferred from homology"/>
<evidence type="ECO:0000256" key="1">
    <source>
        <dbReference type="ARBA" id="ARBA00005536"/>
    </source>
</evidence>
<comment type="caution">
    <text evidence="3">The sequence shown here is derived from an EMBL/GenBank/DDBJ whole genome shotgun (WGS) entry which is preliminary data.</text>
</comment>
<dbReference type="InterPro" id="IPR042277">
    <property type="entry name" value="IST1-like"/>
</dbReference>
<dbReference type="Gene3D" id="1.20.1260.60">
    <property type="entry name" value="Vacuolar protein sorting-associated protein Ist1"/>
    <property type="match status" value="1"/>
</dbReference>
<feature type="compositionally biased region" description="Polar residues" evidence="2">
    <location>
        <begin position="188"/>
        <end position="197"/>
    </location>
</feature>
<evidence type="ECO:0000313" key="4">
    <source>
        <dbReference type="Proteomes" id="UP001346149"/>
    </source>
</evidence>
<dbReference type="AlphaFoldDB" id="A0AAN7KH74"/>
<accession>A0AAN7KH74</accession>
<evidence type="ECO:0008006" key="5">
    <source>
        <dbReference type="Google" id="ProtNLM"/>
    </source>
</evidence>
<feature type="region of interest" description="Disordered" evidence="2">
    <location>
        <begin position="181"/>
        <end position="298"/>
    </location>
</feature>
<evidence type="ECO:0000313" key="3">
    <source>
        <dbReference type="EMBL" id="KAK4764924.1"/>
    </source>
</evidence>
<comment type="similarity">
    <text evidence="1">Belongs to the IST1 family.</text>
</comment>
<gene>
    <name evidence="3" type="ORF">SAY86_026014</name>
</gene>
<dbReference type="Pfam" id="PF03398">
    <property type="entry name" value="Ist1"/>
    <property type="match status" value="1"/>
</dbReference>
<dbReference type="Proteomes" id="UP001346149">
    <property type="component" value="Unassembled WGS sequence"/>
</dbReference>
<dbReference type="InterPro" id="IPR005061">
    <property type="entry name" value="Ist1"/>
</dbReference>
<dbReference type="GO" id="GO:0015031">
    <property type="term" value="P:protein transport"/>
    <property type="evidence" value="ECO:0007669"/>
    <property type="project" value="InterPro"/>
</dbReference>
<name>A0AAN7KH74_TRANT</name>